<accession>A0AA38HLP9</accession>
<dbReference type="PANTHER" id="PTHR10658">
    <property type="entry name" value="PHOSPHATIDYLINOSITOL TRANSFER PROTEIN"/>
    <property type="match status" value="1"/>
</dbReference>
<keyword evidence="3" id="KW-1185">Reference proteome</keyword>
<dbReference type="Proteomes" id="UP001168821">
    <property type="component" value="Unassembled WGS sequence"/>
</dbReference>
<gene>
    <name evidence="2" type="ORF">Zmor_008780</name>
</gene>
<evidence type="ECO:0000259" key="1">
    <source>
        <dbReference type="Pfam" id="PF02121"/>
    </source>
</evidence>
<dbReference type="FunFam" id="3.30.530.20:FF:000028">
    <property type="entry name" value="Phosphatidylinositol transfer protein 5"/>
    <property type="match status" value="1"/>
</dbReference>
<dbReference type="GO" id="GO:0008526">
    <property type="term" value="F:phosphatidylinositol transfer activity"/>
    <property type="evidence" value="ECO:0007669"/>
    <property type="project" value="UniProtKB-ARBA"/>
</dbReference>
<dbReference type="SUPFAM" id="SSF55961">
    <property type="entry name" value="Bet v1-like"/>
    <property type="match status" value="1"/>
</dbReference>
<protein>
    <recommendedName>
        <fullName evidence="1">Phosphatidylinositol transfer protein N-terminal domain-containing protein</fullName>
    </recommendedName>
</protein>
<evidence type="ECO:0000313" key="2">
    <source>
        <dbReference type="EMBL" id="KAJ3636317.1"/>
    </source>
</evidence>
<feature type="domain" description="Phosphatidylinositol transfer protein N-terminal" evidence="1">
    <location>
        <begin position="1"/>
        <end position="260"/>
    </location>
</feature>
<dbReference type="InterPro" id="IPR001666">
    <property type="entry name" value="PI_transfer"/>
</dbReference>
<reference evidence="2" key="1">
    <citation type="journal article" date="2023" name="G3 (Bethesda)">
        <title>Whole genome assemblies of Zophobas morio and Tenebrio molitor.</title>
        <authorList>
            <person name="Kaur S."/>
            <person name="Stinson S.A."/>
            <person name="diCenzo G.C."/>
        </authorList>
    </citation>
    <scope>NUCLEOTIDE SEQUENCE</scope>
    <source>
        <strain evidence="2">QUZm001</strain>
    </source>
</reference>
<dbReference type="InterPro" id="IPR055261">
    <property type="entry name" value="PI_transfer_N"/>
</dbReference>
<comment type="caution">
    <text evidence="2">The sequence shown here is derived from an EMBL/GenBank/DDBJ whole genome shotgun (WGS) entry which is preliminary data.</text>
</comment>
<dbReference type="Pfam" id="PF02121">
    <property type="entry name" value="IP_trans"/>
    <property type="match status" value="1"/>
</dbReference>
<dbReference type="GO" id="GO:0071944">
    <property type="term" value="C:cell periphery"/>
    <property type="evidence" value="ECO:0007669"/>
    <property type="project" value="UniProtKB-ARBA"/>
</dbReference>
<dbReference type="EMBL" id="JALNTZ010000235">
    <property type="protein sequence ID" value="KAJ3636317.1"/>
    <property type="molecule type" value="Genomic_DNA"/>
</dbReference>
<evidence type="ECO:0000313" key="3">
    <source>
        <dbReference type="Proteomes" id="UP001168821"/>
    </source>
</evidence>
<dbReference type="GO" id="GO:0005737">
    <property type="term" value="C:cytoplasm"/>
    <property type="evidence" value="ECO:0007669"/>
    <property type="project" value="UniProtKB-ARBA"/>
</dbReference>
<name>A0AA38HLP9_9CUCU</name>
<dbReference type="PANTHER" id="PTHR10658:SF11">
    <property type="entry name" value="VIBRATOR, ISOFORM B"/>
    <property type="match status" value="1"/>
</dbReference>
<dbReference type="InterPro" id="IPR023393">
    <property type="entry name" value="START-like_dom_sf"/>
</dbReference>
<proteinExistence type="predicted"/>
<dbReference type="PRINTS" id="PR00391">
    <property type="entry name" value="PITRANSFER"/>
</dbReference>
<dbReference type="AlphaFoldDB" id="A0AA38HLP9"/>
<sequence>MLLVEYRIPLPFTLEEFEIAQLYMVVKASQEYTVDGEGVEIIKNEPYNNLEGALDFGELSKVSIPKNKGQYTHKKYYIGSRIPPYVKAVLPCNALYLNEEAWNAYPYCKTALTNGYLDTAKFHVEIESLHFNDKGQQENIFNLKEEELLKRKVIHLDISEDLSKSSEYNDKYDPRKFKSKKTGRGLLSKGWEISANPVMCAYKLVRINFRYFGMQNKVEKIIEDYETRLFLSTLRQAFCLIDEWYALDMHAIRDLEEQVEASGTESRACTNPPAFLL</sequence>
<dbReference type="Gene3D" id="3.30.530.20">
    <property type="match status" value="1"/>
</dbReference>
<organism evidence="2 3">
    <name type="scientific">Zophobas morio</name>
    <dbReference type="NCBI Taxonomy" id="2755281"/>
    <lineage>
        <taxon>Eukaryota</taxon>
        <taxon>Metazoa</taxon>
        <taxon>Ecdysozoa</taxon>
        <taxon>Arthropoda</taxon>
        <taxon>Hexapoda</taxon>
        <taxon>Insecta</taxon>
        <taxon>Pterygota</taxon>
        <taxon>Neoptera</taxon>
        <taxon>Endopterygota</taxon>
        <taxon>Coleoptera</taxon>
        <taxon>Polyphaga</taxon>
        <taxon>Cucujiformia</taxon>
        <taxon>Tenebrionidae</taxon>
        <taxon>Zophobas</taxon>
    </lineage>
</organism>